<organism evidence="1 2">
    <name type="scientific">Dorcoceras hygrometricum</name>
    <dbReference type="NCBI Taxonomy" id="472368"/>
    <lineage>
        <taxon>Eukaryota</taxon>
        <taxon>Viridiplantae</taxon>
        <taxon>Streptophyta</taxon>
        <taxon>Embryophyta</taxon>
        <taxon>Tracheophyta</taxon>
        <taxon>Spermatophyta</taxon>
        <taxon>Magnoliopsida</taxon>
        <taxon>eudicotyledons</taxon>
        <taxon>Gunneridae</taxon>
        <taxon>Pentapetalae</taxon>
        <taxon>asterids</taxon>
        <taxon>lamiids</taxon>
        <taxon>Lamiales</taxon>
        <taxon>Gesneriaceae</taxon>
        <taxon>Didymocarpoideae</taxon>
        <taxon>Trichosporeae</taxon>
        <taxon>Loxocarpinae</taxon>
        <taxon>Dorcoceras</taxon>
    </lineage>
</organism>
<dbReference type="EMBL" id="KQ995779">
    <property type="protein sequence ID" value="KZV45823.1"/>
    <property type="molecule type" value="Genomic_DNA"/>
</dbReference>
<sequence>MLAAGCPDVGREMLATGLSNDCFLLVSLESCTCWFLARRQNAVLSADCDDIIADVIIADPLSRFMSTADGDDITTDDIISAHSFLQ</sequence>
<gene>
    <name evidence="1" type="ORF">F511_32260</name>
</gene>
<accession>A0A2Z7CGQ5</accession>
<reference evidence="1 2" key="1">
    <citation type="journal article" date="2015" name="Proc. Natl. Acad. Sci. U.S.A.">
        <title>The resurrection genome of Boea hygrometrica: A blueprint for survival of dehydration.</title>
        <authorList>
            <person name="Xiao L."/>
            <person name="Yang G."/>
            <person name="Zhang L."/>
            <person name="Yang X."/>
            <person name="Zhao S."/>
            <person name="Ji Z."/>
            <person name="Zhou Q."/>
            <person name="Hu M."/>
            <person name="Wang Y."/>
            <person name="Chen M."/>
            <person name="Xu Y."/>
            <person name="Jin H."/>
            <person name="Xiao X."/>
            <person name="Hu G."/>
            <person name="Bao F."/>
            <person name="Hu Y."/>
            <person name="Wan P."/>
            <person name="Li L."/>
            <person name="Deng X."/>
            <person name="Kuang T."/>
            <person name="Xiang C."/>
            <person name="Zhu J.K."/>
            <person name="Oliver M.J."/>
            <person name="He Y."/>
        </authorList>
    </citation>
    <scope>NUCLEOTIDE SEQUENCE [LARGE SCALE GENOMIC DNA]</scope>
    <source>
        <strain evidence="2">cv. XS01</strain>
    </source>
</reference>
<protein>
    <submittedName>
        <fullName evidence="1">Uncharacterized protein</fullName>
    </submittedName>
</protein>
<proteinExistence type="predicted"/>
<dbReference type="AlphaFoldDB" id="A0A2Z7CGQ5"/>
<evidence type="ECO:0000313" key="2">
    <source>
        <dbReference type="Proteomes" id="UP000250235"/>
    </source>
</evidence>
<evidence type="ECO:0000313" key="1">
    <source>
        <dbReference type="EMBL" id="KZV45823.1"/>
    </source>
</evidence>
<dbReference type="Proteomes" id="UP000250235">
    <property type="component" value="Unassembled WGS sequence"/>
</dbReference>
<name>A0A2Z7CGQ5_9LAMI</name>
<keyword evidence="2" id="KW-1185">Reference proteome</keyword>